<keyword evidence="5 6" id="KW-0238">DNA-binding</keyword>
<protein>
    <recommendedName>
        <fullName evidence="7">DarT domain-containing protein</fullName>
    </recommendedName>
</protein>
<accession>A0A918EJD1</accession>
<dbReference type="InterPro" id="IPR029494">
    <property type="entry name" value="DarT"/>
</dbReference>
<name>A0A918EJD1_9ACTN</name>
<reference evidence="8" key="2">
    <citation type="submission" date="2020-09" db="EMBL/GenBank/DDBJ databases">
        <authorList>
            <person name="Sun Q."/>
            <person name="Ohkuma M."/>
        </authorList>
    </citation>
    <scope>NUCLEOTIDE SEQUENCE</scope>
    <source>
        <strain evidence="8">JCM 4335</strain>
    </source>
</reference>
<keyword evidence="4" id="KW-0548">Nucleotidyltransferase</keyword>
<evidence type="ECO:0000256" key="3">
    <source>
        <dbReference type="ARBA" id="ARBA00022679"/>
    </source>
</evidence>
<evidence type="ECO:0000256" key="6">
    <source>
        <dbReference type="PROSITE-ProRule" id="PRU01362"/>
    </source>
</evidence>
<dbReference type="PROSITE" id="PS52018">
    <property type="entry name" value="DART"/>
    <property type="match status" value="1"/>
</dbReference>
<evidence type="ECO:0000313" key="8">
    <source>
        <dbReference type="EMBL" id="GGQ04271.1"/>
    </source>
</evidence>
<proteinExistence type="inferred from homology"/>
<evidence type="ECO:0000259" key="7">
    <source>
        <dbReference type="PROSITE" id="PS52018"/>
    </source>
</evidence>
<dbReference type="GO" id="GO:0003677">
    <property type="term" value="F:DNA binding"/>
    <property type="evidence" value="ECO:0007669"/>
    <property type="project" value="UniProtKB-UniRule"/>
</dbReference>
<keyword evidence="3" id="KW-0808">Transferase</keyword>
<comment type="caution">
    <text evidence="6">Lacks conserved residue(s) required for the propagation of feature annotation.</text>
</comment>
<dbReference type="EMBL" id="BMSV01000004">
    <property type="protein sequence ID" value="GGQ04271.1"/>
    <property type="molecule type" value="Genomic_DNA"/>
</dbReference>
<reference evidence="8" key="1">
    <citation type="journal article" date="2014" name="Int. J. Syst. Evol. Microbiol.">
        <title>Complete genome sequence of Corynebacterium casei LMG S-19264T (=DSM 44701T), isolated from a smear-ripened cheese.</title>
        <authorList>
            <consortium name="US DOE Joint Genome Institute (JGI-PGF)"/>
            <person name="Walter F."/>
            <person name="Albersmeier A."/>
            <person name="Kalinowski J."/>
            <person name="Ruckert C."/>
        </authorList>
    </citation>
    <scope>NUCLEOTIDE SEQUENCE</scope>
    <source>
        <strain evidence="8">JCM 4335</strain>
    </source>
</reference>
<gene>
    <name evidence="8" type="ORF">GCM10010249_23320</name>
</gene>
<keyword evidence="9" id="KW-1185">Reference proteome</keyword>
<comment type="similarity">
    <text evidence="6">Belongs to the DarT ADP-ribosyltransferase family.</text>
</comment>
<evidence type="ECO:0000256" key="5">
    <source>
        <dbReference type="ARBA" id="ARBA00023125"/>
    </source>
</evidence>
<dbReference type="GO" id="GO:0016779">
    <property type="term" value="F:nucleotidyltransferase activity"/>
    <property type="evidence" value="ECO:0007669"/>
    <property type="project" value="UniProtKB-KW"/>
</dbReference>
<dbReference type="Proteomes" id="UP000654123">
    <property type="component" value="Unassembled WGS sequence"/>
</dbReference>
<keyword evidence="2" id="KW-0328">Glycosyltransferase</keyword>
<evidence type="ECO:0000256" key="4">
    <source>
        <dbReference type="ARBA" id="ARBA00022695"/>
    </source>
</evidence>
<dbReference type="AlphaFoldDB" id="A0A918EJD1"/>
<feature type="domain" description="DarT" evidence="7">
    <location>
        <begin position="1"/>
        <end position="157"/>
    </location>
</feature>
<comment type="caution">
    <text evidence="8">The sequence shown here is derived from an EMBL/GenBank/DDBJ whole genome shotgun (WGS) entry which is preliminary data.</text>
</comment>
<dbReference type="GO" id="GO:0016757">
    <property type="term" value="F:glycosyltransferase activity"/>
    <property type="evidence" value="ECO:0007669"/>
    <property type="project" value="UniProtKB-KW"/>
</dbReference>
<organism evidence="8 9">
    <name type="scientific">Streptomyces roseolilacinus</name>
    <dbReference type="NCBI Taxonomy" id="66904"/>
    <lineage>
        <taxon>Bacteria</taxon>
        <taxon>Bacillati</taxon>
        <taxon>Actinomycetota</taxon>
        <taxon>Actinomycetes</taxon>
        <taxon>Kitasatosporales</taxon>
        <taxon>Streptomycetaceae</taxon>
        <taxon>Streptomyces</taxon>
    </lineage>
</organism>
<evidence type="ECO:0000256" key="1">
    <source>
        <dbReference type="ARBA" id="ARBA00022649"/>
    </source>
</evidence>
<evidence type="ECO:0000313" key="9">
    <source>
        <dbReference type="Proteomes" id="UP000654123"/>
    </source>
</evidence>
<keyword evidence="1 6" id="KW-1277">Toxin-antitoxin system</keyword>
<dbReference type="Pfam" id="PF14487">
    <property type="entry name" value="DarT"/>
    <property type="match status" value="1"/>
</dbReference>
<evidence type="ECO:0000256" key="2">
    <source>
        <dbReference type="ARBA" id="ARBA00022676"/>
    </source>
</evidence>
<sequence>MESVQDRRRGKRVPNGGLLHSYANLYFDARNPMMYRLFNQEARRDLIVIRISNAVLDLPDAVLTDGNAAAGTTRFFDSPTGLKYLDESRIYAESWNYADPFEKAERKRQRCAEMLIPEFVSPDHIVGCYTLNQEHLATCVDADPHWKVEVNRNVYFR</sequence>